<protein>
    <submittedName>
        <fullName evidence="1">Uncharacterized protein</fullName>
    </submittedName>
</protein>
<evidence type="ECO:0000313" key="1">
    <source>
        <dbReference type="EMBL" id="KAL0123944.1"/>
    </source>
</evidence>
<keyword evidence="2" id="KW-1185">Reference proteome</keyword>
<gene>
    <name evidence="1" type="ORF">PUN28_006044</name>
</gene>
<sequence>MERNETSGRTASCVTHNYASSPPSFPGNNFFDSSWRIKMVSLLHFVTLRDIKSAPSYGFARRDLSIMLIPVLSRTQF</sequence>
<accession>A0AAW2GAI9</accession>
<reference evidence="1 2" key="1">
    <citation type="submission" date="2023-03" db="EMBL/GenBank/DDBJ databases">
        <title>High recombination rates correlate with genetic variation in Cardiocondyla obscurior ants.</title>
        <authorList>
            <person name="Errbii M."/>
        </authorList>
    </citation>
    <scope>NUCLEOTIDE SEQUENCE [LARGE SCALE GENOMIC DNA]</scope>
    <source>
        <strain evidence="1">Alpha-2009</strain>
        <tissue evidence="1">Whole body</tissue>
    </source>
</reference>
<proteinExistence type="predicted"/>
<dbReference type="AlphaFoldDB" id="A0AAW2GAI9"/>
<organism evidence="1 2">
    <name type="scientific">Cardiocondyla obscurior</name>
    <dbReference type="NCBI Taxonomy" id="286306"/>
    <lineage>
        <taxon>Eukaryota</taxon>
        <taxon>Metazoa</taxon>
        <taxon>Ecdysozoa</taxon>
        <taxon>Arthropoda</taxon>
        <taxon>Hexapoda</taxon>
        <taxon>Insecta</taxon>
        <taxon>Pterygota</taxon>
        <taxon>Neoptera</taxon>
        <taxon>Endopterygota</taxon>
        <taxon>Hymenoptera</taxon>
        <taxon>Apocrita</taxon>
        <taxon>Aculeata</taxon>
        <taxon>Formicoidea</taxon>
        <taxon>Formicidae</taxon>
        <taxon>Myrmicinae</taxon>
        <taxon>Cardiocondyla</taxon>
    </lineage>
</organism>
<comment type="caution">
    <text evidence="1">The sequence shown here is derived from an EMBL/GenBank/DDBJ whole genome shotgun (WGS) entry which is preliminary data.</text>
</comment>
<dbReference type="Proteomes" id="UP001430953">
    <property type="component" value="Unassembled WGS sequence"/>
</dbReference>
<dbReference type="EMBL" id="JADYXP020000005">
    <property type="protein sequence ID" value="KAL0123944.1"/>
    <property type="molecule type" value="Genomic_DNA"/>
</dbReference>
<evidence type="ECO:0000313" key="2">
    <source>
        <dbReference type="Proteomes" id="UP001430953"/>
    </source>
</evidence>
<name>A0AAW2GAI9_9HYME</name>